<name>A0AAN8V8N0_9MAGN</name>
<feature type="compositionally biased region" description="Basic and acidic residues" evidence="8">
    <location>
        <begin position="1389"/>
        <end position="1405"/>
    </location>
</feature>
<dbReference type="Gene3D" id="2.40.40.20">
    <property type="match status" value="1"/>
</dbReference>
<feature type="region of interest" description="Disordered" evidence="8">
    <location>
        <begin position="1567"/>
        <end position="1750"/>
    </location>
</feature>
<evidence type="ECO:0000256" key="3">
    <source>
        <dbReference type="ARBA" id="ARBA00022695"/>
    </source>
</evidence>
<dbReference type="EC" id="2.7.7.6" evidence="7"/>
<dbReference type="Gene3D" id="1.10.274.100">
    <property type="entry name" value="RNA polymerase Rpb1, domain 3"/>
    <property type="match status" value="1"/>
</dbReference>
<evidence type="ECO:0000256" key="4">
    <source>
        <dbReference type="ARBA" id="ARBA00022833"/>
    </source>
</evidence>
<dbReference type="Pfam" id="PF11523">
    <property type="entry name" value="DUF3223"/>
    <property type="match status" value="1"/>
</dbReference>
<dbReference type="InterPro" id="IPR044893">
    <property type="entry name" value="RNA_pol_Rpb1_clamp_domain"/>
</dbReference>
<accession>A0AAN8V8N0</accession>
<evidence type="ECO:0000313" key="11">
    <source>
        <dbReference type="Proteomes" id="UP001370490"/>
    </source>
</evidence>
<dbReference type="InterPro" id="IPR007066">
    <property type="entry name" value="RNA_pol_Rpb1_3"/>
</dbReference>
<reference evidence="10 11" key="1">
    <citation type="submission" date="2023-12" db="EMBL/GenBank/DDBJ databases">
        <title>A high-quality genome assembly for Dillenia turbinata (Dilleniales).</title>
        <authorList>
            <person name="Chanderbali A."/>
        </authorList>
    </citation>
    <scope>NUCLEOTIDE SEQUENCE [LARGE SCALE GENOMIC DNA]</scope>
    <source>
        <strain evidence="10">LSX21</strain>
        <tissue evidence="10">Leaf</tissue>
    </source>
</reference>
<dbReference type="Gene3D" id="3.10.450.40">
    <property type="match status" value="1"/>
</dbReference>
<protein>
    <recommendedName>
        <fullName evidence="7">DNA-directed RNA polymerase subunit</fullName>
        <ecNumber evidence="7">2.7.7.6</ecNumber>
    </recommendedName>
</protein>
<evidence type="ECO:0000256" key="1">
    <source>
        <dbReference type="ARBA" id="ARBA00022478"/>
    </source>
</evidence>
<feature type="compositionally biased region" description="Polar residues" evidence="8">
    <location>
        <begin position="1637"/>
        <end position="1650"/>
    </location>
</feature>
<dbReference type="InterPro" id="IPR042102">
    <property type="entry name" value="RNA_pol_Rpb1_3_sf"/>
</dbReference>
<dbReference type="GO" id="GO:0000428">
    <property type="term" value="C:DNA-directed RNA polymerase complex"/>
    <property type="evidence" value="ECO:0007669"/>
    <property type="project" value="UniProtKB-KW"/>
</dbReference>
<dbReference type="SMART" id="SM00663">
    <property type="entry name" value="RPOLA_N"/>
    <property type="match status" value="1"/>
</dbReference>
<evidence type="ECO:0000259" key="9">
    <source>
        <dbReference type="SMART" id="SM00663"/>
    </source>
</evidence>
<dbReference type="PANTHER" id="PTHR19376:SF51">
    <property type="entry name" value="DNA-DIRECTED RNA POLYMERASE V SUBUNIT 1"/>
    <property type="match status" value="1"/>
</dbReference>
<dbReference type="PANTHER" id="PTHR19376">
    <property type="entry name" value="DNA-DIRECTED RNA POLYMERASE"/>
    <property type="match status" value="1"/>
</dbReference>
<feature type="region of interest" description="Disordered" evidence="8">
    <location>
        <begin position="1384"/>
        <end position="1406"/>
    </location>
</feature>
<dbReference type="Pfam" id="PF04983">
    <property type="entry name" value="RNA_pol_Rpb1_3"/>
    <property type="match status" value="1"/>
</dbReference>
<feature type="region of interest" description="Disordered" evidence="8">
    <location>
        <begin position="1493"/>
        <end position="1546"/>
    </location>
</feature>
<evidence type="ECO:0000256" key="8">
    <source>
        <dbReference type="SAM" id="MobiDB-lite"/>
    </source>
</evidence>
<dbReference type="Pfam" id="PF04997">
    <property type="entry name" value="RNA_pol_Rpb1_1"/>
    <property type="match status" value="1"/>
</dbReference>
<organism evidence="10 11">
    <name type="scientific">Dillenia turbinata</name>
    <dbReference type="NCBI Taxonomy" id="194707"/>
    <lineage>
        <taxon>Eukaryota</taxon>
        <taxon>Viridiplantae</taxon>
        <taxon>Streptophyta</taxon>
        <taxon>Embryophyta</taxon>
        <taxon>Tracheophyta</taxon>
        <taxon>Spermatophyta</taxon>
        <taxon>Magnoliopsida</taxon>
        <taxon>eudicotyledons</taxon>
        <taxon>Gunneridae</taxon>
        <taxon>Pentapetalae</taxon>
        <taxon>Dilleniales</taxon>
        <taxon>Dilleniaceae</taxon>
        <taxon>Dillenia</taxon>
    </lineage>
</organism>
<dbReference type="InterPro" id="IPR000722">
    <property type="entry name" value="RNA_pol_asu"/>
</dbReference>
<dbReference type="Pfam" id="PF04998">
    <property type="entry name" value="RNA_pol_Rpb1_5"/>
    <property type="match status" value="1"/>
</dbReference>
<comment type="caution">
    <text evidence="10">The sequence shown here is derived from an EMBL/GenBank/DDBJ whole genome shotgun (WGS) entry which is preliminary data.</text>
</comment>
<comment type="catalytic activity">
    <reaction evidence="6 7">
        <text>RNA(n) + a ribonucleoside 5'-triphosphate = RNA(n+1) + diphosphate</text>
        <dbReference type="Rhea" id="RHEA:21248"/>
        <dbReference type="Rhea" id="RHEA-COMP:14527"/>
        <dbReference type="Rhea" id="RHEA-COMP:17342"/>
        <dbReference type="ChEBI" id="CHEBI:33019"/>
        <dbReference type="ChEBI" id="CHEBI:61557"/>
        <dbReference type="ChEBI" id="CHEBI:140395"/>
        <dbReference type="EC" id="2.7.7.6"/>
    </reaction>
</comment>
<comment type="similarity">
    <text evidence="7">Belongs to the RNA polymerase beta' chain family.</text>
</comment>
<evidence type="ECO:0000256" key="6">
    <source>
        <dbReference type="ARBA" id="ARBA00048552"/>
    </source>
</evidence>
<evidence type="ECO:0000256" key="2">
    <source>
        <dbReference type="ARBA" id="ARBA00022679"/>
    </source>
</evidence>
<comment type="function">
    <text evidence="7">DNA-dependent RNA polymerase catalyzes the transcription of DNA into RNA using the four ribonucleoside triphosphates as substrates.</text>
</comment>
<dbReference type="GO" id="GO:0006351">
    <property type="term" value="P:DNA-templated transcription"/>
    <property type="evidence" value="ECO:0007669"/>
    <property type="project" value="InterPro"/>
</dbReference>
<keyword evidence="1 7" id="KW-0240">DNA-directed RNA polymerase</keyword>
<evidence type="ECO:0000256" key="5">
    <source>
        <dbReference type="ARBA" id="ARBA00023163"/>
    </source>
</evidence>
<feature type="compositionally biased region" description="Basic and acidic residues" evidence="8">
    <location>
        <begin position="1494"/>
        <end position="1520"/>
    </location>
</feature>
<dbReference type="Gene3D" id="3.30.1490.180">
    <property type="entry name" value="RNA polymerase ii"/>
    <property type="match status" value="1"/>
</dbReference>
<dbReference type="InterPro" id="IPR007080">
    <property type="entry name" value="RNA_pol_Rpb1_1"/>
</dbReference>
<keyword evidence="2 7" id="KW-0808">Transferase</keyword>
<keyword evidence="5 7" id="KW-0804">Transcription</keyword>
<dbReference type="EMBL" id="JBAMMX010000013">
    <property type="protein sequence ID" value="KAK6928884.1"/>
    <property type="molecule type" value="Genomic_DNA"/>
</dbReference>
<dbReference type="InterPro" id="IPR045867">
    <property type="entry name" value="DNA-dir_RpoC_beta_prime"/>
</dbReference>
<dbReference type="Pfam" id="PF00623">
    <property type="entry name" value="RNA_pol_Rpb1_2"/>
    <property type="match status" value="1"/>
</dbReference>
<sequence>MEVNPMSMTFNGEIVGIRFGLATRLEIDTASISNFPISHASQLSNPFLGLPLESGRCESCGTAEPGQCEGHFGYIQLPIPIYHPCHIGELKRMLNLLCLKCLKLRTRKAKATNMIERALNASPICCEEVSQISVREAKTTDGAWYLELKLPSKFRLPIGFWNFLEKYGFRYGDDYCRTLLPSEVSEMLRKMPEDTKRKLAGKGYFPQEGYILHYLPVPPNCLSVPDVSDGIRVMSSDISVSMLKKVLKQVEIIKSSRSGTPNFESHEVEANDLQAAVGQYLYFRGAAKGPHDMDSRFGISKEPGNASTKAWVDKMKTLFISKGSGCSSRSVLTGDSYKEVNEIGIPSEIAQRITVEEIVNVHNLKYLQELVDSKLCLTYKDGLSLYSLREGSKGHTFLRPGQVVYRRIMDGDMVIINRPPTTHKHSLQALTVYVHDDHTVKINPLICGPLGADFDGDCVPLFYPQSLAAKAEVLELFSVDKQLISSHTGSLNLQLGTDAILSLKMLFRKYFMDKAAVQQLAMFVPTLLSQPALVKTSAGPLWTALQILETALPTSFNCCGDRHLIMNGHILKIEFNRDVISSLVNDIVSSILFEKGSSEALKFFNSIQPLLMENLFSEGFSIGLEDIFLSKAIMSDVQRNIQDNSVLLFHLRSTYNEQIELQLENSLRMLKVPVVNFILKASGLGNLIDSKSDSALNKIVQQVGFLGLQLSDKGKFYSRTLVDGIASLFKSKYKFEADYPSAEFGLIRSCFVHGLDPYEEVVHSISSREVLIRSSKGLSEPGTLFKNLMAILRDVVICYDGTVRNLCSNSIIQFEYELKSGAKPKCFLPAGEPVGVLAATSISNPAYKAVLDSSSSSNSSWELMKYCQENSAFRIVNHLEKVNLRKVAVELMIEYRNREALSETPESVTGLVGHIHLNMELLRKYNRSMHEVLQRCQETVQSFKKKKIVGQLLKNIALSVSECCSFKHSCERKSFGVPCLKFFWKDASDDHLEKISHILTDKICPILLETVIKGDPRVYSVNIIWTSPDTTTWIRNPSKSQKGELALDIVLEKSAVKRRGDAWRIVLDSCLPVIHLIDTRSSIPYAIKEVQELLGISCAFDQAVQRLSTSVTMVAKGLLKEHLILLGNSMTCSGNLVGFTKGGYKALSQSLKLQVPFTEATQFTPKKCFERAAEKMHLDSLSSIVASCSWGKHVALGTGSRFDLLWDTKEINGDQVGDVYSFLHLVRGTMNEAADTSCIGAEIENLEPEDENLDGLSPEHDSSLNKPVFEDDETLGIQLQDIGGVSELGWGQVASRKDSSGGGGWDIGKFNNQESGTLNSNPSGWCTWGTAKAQKQEASKISGASKWGQGAVQKDSSLNKPAFENDETLGIRLQDIGKASESSWGQVVSRKDSSGDGEWNADKFNNRGCGTSSSDIGGWSALGSGKAHKSNNEPATKEAFADSDCWNSAPMQQERSIDSDGWNQTITEPEKSWEQAAIKEAFTYSDGWNSAPVQKERSIDRDGRNQTIKAPERAWERAATKEAFTSSDGWNGAPLQKESTDRDGWNQTIKEPEKAWKQNATKEAFPYSDGWNSAAVQRERSIDRDGWNQNVKEPEKAWEQAGNALDLAKSSQSGREKVASRKHSSSSGGWGFEKVDNQGSSDGDGWNQTVEEPEKAWEQTGNALNFGESSQLDWKKVASKKHSSSSGGWGIGKVDNQGSGDRDGWNRSEKPNQGGWDDNGKSGGRARRANPDWKSKKMHPPRSPAMFNDDSNIGIYTATRQRKDMFTSEEQPVLSDIEPVMHSIRRIMQQSSYNDGDKLSADDQSFVLENVFNYHPDKGVKMGAGVDYVMISKHTSFQDSRCFYIVSTDGHKEDFSYRKCLENFIRGKYPDVAETFIEKYWSRKRKAERDAAVAPSPSMGTS</sequence>
<dbReference type="SUPFAM" id="SSF64484">
    <property type="entry name" value="beta and beta-prime subunits of DNA dependent RNA-polymerase"/>
    <property type="match status" value="1"/>
</dbReference>
<dbReference type="Proteomes" id="UP001370490">
    <property type="component" value="Unassembled WGS sequence"/>
</dbReference>
<keyword evidence="3 7" id="KW-0548">Nucleotidyltransferase</keyword>
<keyword evidence="11" id="KW-1185">Reference proteome</keyword>
<feature type="compositionally biased region" description="Polar residues" evidence="8">
    <location>
        <begin position="1659"/>
        <end position="1672"/>
    </location>
</feature>
<gene>
    <name evidence="10" type="ORF">RJ641_005089</name>
</gene>
<dbReference type="GO" id="GO:0003677">
    <property type="term" value="F:DNA binding"/>
    <property type="evidence" value="ECO:0007669"/>
    <property type="project" value="InterPro"/>
</dbReference>
<evidence type="ECO:0000313" key="10">
    <source>
        <dbReference type="EMBL" id="KAK6928884.1"/>
    </source>
</evidence>
<dbReference type="Gene3D" id="4.10.860.120">
    <property type="entry name" value="RNA polymerase II, clamp domain"/>
    <property type="match status" value="1"/>
</dbReference>
<dbReference type="InterPro" id="IPR007081">
    <property type="entry name" value="RNA_pol_Rpb1_5"/>
</dbReference>
<feature type="compositionally biased region" description="Basic and acidic residues" evidence="8">
    <location>
        <begin position="1700"/>
        <end position="1710"/>
    </location>
</feature>
<keyword evidence="4" id="KW-0862">Zinc</keyword>
<dbReference type="InterPro" id="IPR006592">
    <property type="entry name" value="RNA_pol_N"/>
</dbReference>
<feature type="domain" description="RNA polymerase N-terminal" evidence="9">
    <location>
        <begin position="208"/>
        <end position="507"/>
    </location>
</feature>
<dbReference type="GO" id="GO:0003899">
    <property type="term" value="F:DNA-directed RNA polymerase activity"/>
    <property type="evidence" value="ECO:0007669"/>
    <property type="project" value="UniProtKB-EC"/>
</dbReference>
<feature type="compositionally biased region" description="Basic and acidic residues" evidence="8">
    <location>
        <begin position="1577"/>
        <end position="1598"/>
    </location>
</feature>
<proteinExistence type="inferred from homology"/>
<evidence type="ECO:0000256" key="7">
    <source>
        <dbReference type="RuleBase" id="RU004279"/>
    </source>
</evidence>